<dbReference type="RefSeq" id="WP_146748059.1">
    <property type="nucleotide sequence ID" value="NZ_CAWQKC010000006.1"/>
</dbReference>
<sequence>MTGVSECSQQRGNLKDNGYKTILLLPVHHYRMIIKCRNYNRFKYETTFRLSTSSRLFCRIQNV</sequence>
<evidence type="ECO:0000313" key="1">
    <source>
        <dbReference type="EMBL" id="MDB6371280.1"/>
    </source>
</evidence>
<proteinExistence type="predicted"/>
<reference evidence="1" key="1">
    <citation type="submission" date="2023-01" db="EMBL/GenBank/DDBJ databases">
        <title>Genome sequencing of Photorhabdus bodei 09-20.</title>
        <authorList>
            <person name="Kalindamar S."/>
            <person name="Kumru S."/>
        </authorList>
    </citation>
    <scope>NUCLEOTIDE SEQUENCE</scope>
    <source>
        <strain evidence="1">09-20</strain>
    </source>
</reference>
<protein>
    <submittedName>
        <fullName evidence="1">Uncharacterized protein</fullName>
    </submittedName>
</protein>
<dbReference type="Proteomes" id="UP001212996">
    <property type="component" value="Unassembled WGS sequence"/>
</dbReference>
<comment type="caution">
    <text evidence="1">The sequence shown here is derived from an EMBL/GenBank/DDBJ whole genome shotgun (WGS) entry which is preliminary data.</text>
</comment>
<dbReference type="AlphaFoldDB" id="A0AAW6BHE3"/>
<accession>A0AAW6BHE3</accession>
<evidence type="ECO:0000313" key="2">
    <source>
        <dbReference type="Proteomes" id="UP001212996"/>
    </source>
</evidence>
<gene>
    <name evidence="1" type="ORF">PH362_04710</name>
</gene>
<organism evidence="1 2">
    <name type="scientific">Photorhabdus bodei</name>
    <dbReference type="NCBI Taxonomy" id="2029681"/>
    <lineage>
        <taxon>Bacteria</taxon>
        <taxon>Pseudomonadati</taxon>
        <taxon>Pseudomonadota</taxon>
        <taxon>Gammaproteobacteria</taxon>
        <taxon>Enterobacterales</taxon>
        <taxon>Morganellaceae</taxon>
        <taxon>Photorhabdus</taxon>
    </lineage>
</organism>
<dbReference type="EMBL" id="JAQMFO010000004">
    <property type="protein sequence ID" value="MDB6371280.1"/>
    <property type="molecule type" value="Genomic_DNA"/>
</dbReference>
<name>A0AAW6BHE3_9GAMM</name>